<dbReference type="RefSeq" id="WP_162007940.1">
    <property type="nucleotide sequence ID" value="NZ_CP045875.1"/>
</dbReference>
<keyword evidence="3" id="KW-1185">Reference proteome</keyword>
<accession>A0A5Q2N251</accession>
<proteinExistence type="predicted"/>
<reference evidence="3" key="1">
    <citation type="submission" date="2019-11" db="EMBL/GenBank/DDBJ databases">
        <title>Genome sequence of Heliorestis convoluta strain HH, an alkaliphilic and minimalistic phototrophic bacterium from a soda lake in Egypt.</title>
        <authorList>
            <person name="Dewey E.D."/>
            <person name="Stokes L.M."/>
            <person name="Burchell B.M."/>
            <person name="Shaffer K.N."/>
            <person name="Huntington A.M."/>
            <person name="Baker J.M."/>
            <person name="Nadendla S."/>
            <person name="Giglio M.G."/>
            <person name="Touchman J.W."/>
            <person name="Blankenship R.E."/>
            <person name="Madigan M.T."/>
            <person name="Sattley W.M."/>
        </authorList>
    </citation>
    <scope>NUCLEOTIDE SEQUENCE [LARGE SCALE GENOMIC DNA]</scope>
    <source>
        <strain evidence="3">HH</strain>
    </source>
</reference>
<evidence type="ECO:0000313" key="3">
    <source>
        <dbReference type="Proteomes" id="UP000366051"/>
    </source>
</evidence>
<dbReference type="EMBL" id="CP045875">
    <property type="protein sequence ID" value="QGG47696.1"/>
    <property type="molecule type" value="Genomic_DNA"/>
</dbReference>
<name>A0A5Q2N251_9FIRM</name>
<protein>
    <submittedName>
        <fullName evidence="2">Uncharacterized protein</fullName>
    </submittedName>
</protein>
<feature type="transmembrane region" description="Helical" evidence="1">
    <location>
        <begin position="9"/>
        <end position="29"/>
    </location>
</feature>
<keyword evidence="1" id="KW-1133">Transmembrane helix</keyword>
<gene>
    <name evidence="2" type="ORF">FTV88_1596</name>
</gene>
<organism evidence="2 3">
    <name type="scientific">Heliorestis convoluta</name>
    <dbReference type="NCBI Taxonomy" id="356322"/>
    <lineage>
        <taxon>Bacteria</taxon>
        <taxon>Bacillati</taxon>
        <taxon>Bacillota</taxon>
        <taxon>Clostridia</taxon>
        <taxon>Eubacteriales</taxon>
        <taxon>Heliobacteriaceae</taxon>
        <taxon>Heliorestis</taxon>
    </lineage>
</organism>
<feature type="transmembrane region" description="Helical" evidence="1">
    <location>
        <begin position="131"/>
        <end position="151"/>
    </location>
</feature>
<keyword evidence="1" id="KW-0472">Membrane</keyword>
<dbReference type="Proteomes" id="UP000366051">
    <property type="component" value="Chromosome"/>
</dbReference>
<evidence type="ECO:0000313" key="2">
    <source>
        <dbReference type="EMBL" id="QGG47696.1"/>
    </source>
</evidence>
<dbReference type="KEGG" id="hcv:FTV88_1596"/>
<feature type="transmembrane region" description="Helical" evidence="1">
    <location>
        <begin position="99"/>
        <end position="119"/>
    </location>
</feature>
<evidence type="ECO:0000256" key="1">
    <source>
        <dbReference type="SAM" id="Phobius"/>
    </source>
</evidence>
<sequence length="168" mass="19753">MSSLLKRQIAMVIAVFVTITLFFTAFLFIQRDEIKSVWTGNSGTSFYKIEQVKVETVEYNWTVGLSEEEVKVGIRENGNNHNQLHQFKEAVDEIIQQRVSLLFLGIYIVLLIVVLTLLWRSKERSREITKLKAFLIMAICFLSVFIALKYIKLSEFIERANYYYYYLL</sequence>
<dbReference type="AlphaFoldDB" id="A0A5Q2N251"/>
<keyword evidence="1" id="KW-0812">Transmembrane</keyword>